<proteinExistence type="predicted"/>
<dbReference type="InterPro" id="IPR029021">
    <property type="entry name" value="Prot-tyrosine_phosphatase-like"/>
</dbReference>
<evidence type="ECO:0000256" key="1">
    <source>
        <dbReference type="ARBA" id="ARBA00022801"/>
    </source>
</evidence>
<sequence>MNSENYQSLIYNRILIGGTLDVKEMILANPVDIIYDLGAEALEHDEPTLRVPMPIVDDKERQDESIERAIRAVVSSYKEGKKTYFHCAGGSNRTGTVAMGVLLALGEAEAGSIEEAEKKAKATRSKINIKPEMKASLQRLFPNA</sequence>
<evidence type="ECO:0000313" key="4">
    <source>
        <dbReference type="Proteomes" id="UP000053681"/>
    </source>
</evidence>
<dbReference type="RefSeq" id="WP_025907652.1">
    <property type="nucleotide sequence ID" value="NZ_KQ758651.1"/>
</dbReference>
<dbReference type="Pfam" id="PF22784">
    <property type="entry name" value="PTP-SAK"/>
    <property type="match status" value="1"/>
</dbReference>
<protein>
    <submittedName>
        <fullName evidence="3">Protein tyrosine phosphatase</fullName>
    </submittedName>
</protein>
<keyword evidence="1" id="KW-0378">Hydrolase</keyword>
<evidence type="ECO:0000313" key="3">
    <source>
        <dbReference type="EMBL" id="KSU87780.1"/>
    </source>
</evidence>
<dbReference type="PANTHER" id="PTHR47216:SF4">
    <property type="entry name" value="OS01G0859400 PROTEIN"/>
    <property type="match status" value="1"/>
</dbReference>
<keyword evidence="4" id="KW-1185">Reference proteome</keyword>
<name>A0A0V8JL29_9BACI</name>
<dbReference type="InterPro" id="IPR057023">
    <property type="entry name" value="PTP-SAK"/>
</dbReference>
<evidence type="ECO:0000259" key="2">
    <source>
        <dbReference type="PROSITE" id="PS50056"/>
    </source>
</evidence>
<dbReference type="PROSITE" id="PS50056">
    <property type="entry name" value="TYR_PHOSPHATASE_2"/>
    <property type="match status" value="1"/>
</dbReference>
<dbReference type="GO" id="GO:0016791">
    <property type="term" value="F:phosphatase activity"/>
    <property type="evidence" value="ECO:0007669"/>
    <property type="project" value="UniProtKB-ARBA"/>
</dbReference>
<dbReference type="InterPro" id="IPR016130">
    <property type="entry name" value="Tyr_Pase_AS"/>
</dbReference>
<feature type="domain" description="Tyrosine specific protein phosphatases" evidence="2">
    <location>
        <begin position="64"/>
        <end position="135"/>
    </location>
</feature>
<dbReference type="Proteomes" id="UP000053681">
    <property type="component" value="Unassembled WGS sequence"/>
</dbReference>
<dbReference type="EMBL" id="LNQP01000035">
    <property type="protein sequence ID" value="KSU87780.1"/>
    <property type="molecule type" value="Genomic_DNA"/>
</dbReference>
<dbReference type="PANTHER" id="PTHR47216">
    <property type="match status" value="1"/>
</dbReference>
<reference evidence="3 4" key="1">
    <citation type="submission" date="2015-11" db="EMBL/GenBank/DDBJ databases">
        <title>Bacillus caseinolyticus sp nov.</title>
        <authorList>
            <person name="Dastager S.G."/>
            <person name="Mawlankar R."/>
        </authorList>
    </citation>
    <scope>NUCLEOTIDE SEQUENCE [LARGE SCALE GENOMIC DNA]</scope>
    <source>
        <strain evidence="3 4">SGD-V-76</strain>
    </source>
</reference>
<accession>A0A0V8JL29</accession>
<dbReference type="SUPFAM" id="SSF52799">
    <property type="entry name" value="(Phosphotyrosine protein) phosphatases II"/>
    <property type="match status" value="1"/>
</dbReference>
<gene>
    <name evidence="3" type="ORF">AS180_11215</name>
</gene>
<dbReference type="PROSITE" id="PS00383">
    <property type="entry name" value="TYR_PHOSPHATASE_1"/>
    <property type="match status" value="1"/>
</dbReference>
<dbReference type="Gene3D" id="3.90.190.10">
    <property type="entry name" value="Protein tyrosine phosphatase superfamily"/>
    <property type="match status" value="1"/>
</dbReference>
<dbReference type="AlphaFoldDB" id="A0A0V8JL29"/>
<dbReference type="InterPro" id="IPR000387">
    <property type="entry name" value="Tyr_Pase_dom"/>
</dbReference>
<organism evidence="3 4">
    <name type="scientific">Priestia veravalensis</name>
    <dbReference type="NCBI Taxonomy" id="1414648"/>
    <lineage>
        <taxon>Bacteria</taxon>
        <taxon>Bacillati</taxon>
        <taxon>Bacillota</taxon>
        <taxon>Bacilli</taxon>
        <taxon>Bacillales</taxon>
        <taxon>Bacillaceae</taxon>
        <taxon>Priestia</taxon>
    </lineage>
</organism>
<comment type="caution">
    <text evidence="3">The sequence shown here is derived from an EMBL/GenBank/DDBJ whole genome shotgun (WGS) entry which is preliminary data.</text>
</comment>